<dbReference type="Pfam" id="PF10094">
    <property type="entry name" value="DUF2332"/>
    <property type="match status" value="1"/>
</dbReference>
<dbReference type="RefSeq" id="WP_248150342.1">
    <property type="nucleotide sequence ID" value="NZ_BAAAOF010000003.1"/>
</dbReference>
<reference evidence="1 2" key="1">
    <citation type="journal article" date="2019" name="Int. J. Syst. Evol. Microbiol.">
        <title>The Global Catalogue of Microorganisms (GCM) 10K type strain sequencing project: providing services to taxonomists for standard genome sequencing and annotation.</title>
        <authorList>
            <consortium name="The Broad Institute Genomics Platform"/>
            <consortium name="The Broad Institute Genome Sequencing Center for Infectious Disease"/>
            <person name="Wu L."/>
            <person name="Ma J."/>
        </authorList>
    </citation>
    <scope>NUCLEOTIDE SEQUENCE [LARGE SCALE GENOMIC DNA]</scope>
    <source>
        <strain evidence="1 2">JCM 14900</strain>
    </source>
</reference>
<keyword evidence="2" id="KW-1185">Reference proteome</keyword>
<dbReference type="InterPro" id="IPR011200">
    <property type="entry name" value="UCP012608"/>
</dbReference>
<gene>
    <name evidence="1" type="ORF">GCM10009775_17500</name>
</gene>
<evidence type="ECO:0000313" key="2">
    <source>
        <dbReference type="Proteomes" id="UP001501343"/>
    </source>
</evidence>
<proteinExistence type="predicted"/>
<dbReference type="EMBL" id="BAAAOF010000003">
    <property type="protein sequence ID" value="GAA1925769.1"/>
    <property type="molecule type" value="Genomic_DNA"/>
</dbReference>
<accession>A0ABN2PNA7</accession>
<name>A0ABN2PNA7_9MICO</name>
<comment type="caution">
    <text evidence="1">The sequence shown here is derived from an EMBL/GenBank/DDBJ whole genome shotgun (WGS) entry which is preliminary data.</text>
</comment>
<evidence type="ECO:0000313" key="1">
    <source>
        <dbReference type="EMBL" id="GAA1925769.1"/>
    </source>
</evidence>
<protein>
    <recommendedName>
        <fullName evidence="3">DUF2332 domain-containing protein</fullName>
    </recommendedName>
</protein>
<dbReference type="Proteomes" id="UP001501343">
    <property type="component" value="Unassembled WGS sequence"/>
</dbReference>
<evidence type="ECO:0008006" key="3">
    <source>
        <dbReference type="Google" id="ProtNLM"/>
    </source>
</evidence>
<organism evidence="1 2">
    <name type="scientific">Microbacterium aoyamense</name>
    <dbReference type="NCBI Taxonomy" id="344166"/>
    <lineage>
        <taxon>Bacteria</taxon>
        <taxon>Bacillati</taxon>
        <taxon>Actinomycetota</taxon>
        <taxon>Actinomycetes</taxon>
        <taxon>Micrococcales</taxon>
        <taxon>Microbacteriaceae</taxon>
        <taxon>Microbacterium</taxon>
    </lineage>
</organism>
<sequence length="331" mass="36099">MDAATLDRVRAYYDDFGRRWASGTSPLYEEWALGIAADDDLITRIAGLDQRLRQANLLFASARWLGCPLVPFPEWSTWLRAHWDDVVAVAGSRSTQTNEPNRCATLLPVLSRIAGPVALLEVGASAGLCLFPDRYSTLYETPSGSTRLDPVTGPTEFALACRIDEDPPTRMPDVVWRRGIDLNPLDPTDQDAIDWLATLVWPGPDHDARAERLRGAAAVAAADPPRIVRGDLLDLVAEVAASAPADATLVVFHSAVLLYLDAAQRRRFADLVSTIPCVWLSNESTGTLPEFDAQVPDDLDTSHRFVQTVDGRAVALVGGHGAVYETLPFRS</sequence>